<feature type="transmembrane region" description="Helical" evidence="1">
    <location>
        <begin position="37"/>
        <end position="58"/>
    </location>
</feature>
<keyword evidence="1" id="KW-1133">Transmembrane helix</keyword>
<keyword evidence="1" id="KW-0812">Transmembrane</keyword>
<evidence type="ECO:0000256" key="1">
    <source>
        <dbReference type="SAM" id="Phobius"/>
    </source>
</evidence>
<dbReference type="Proteomes" id="UP000176422">
    <property type="component" value="Unassembled WGS sequence"/>
</dbReference>
<dbReference type="EMBL" id="MGIT01000003">
    <property type="protein sequence ID" value="OGM92727.1"/>
    <property type="molecule type" value="Genomic_DNA"/>
</dbReference>
<keyword evidence="1" id="KW-0472">Membrane</keyword>
<gene>
    <name evidence="2" type="ORF">A2372_00840</name>
</gene>
<dbReference type="AlphaFoldDB" id="A0A1F8DVT3"/>
<evidence type="ECO:0000313" key="2">
    <source>
        <dbReference type="EMBL" id="OGM92727.1"/>
    </source>
</evidence>
<accession>A0A1F8DVT3</accession>
<name>A0A1F8DVT3_9BACT</name>
<evidence type="ECO:0000313" key="3">
    <source>
        <dbReference type="Proteomes" id="UP000176422"/>
    </source>
</evidence>
<protein>
    <submittedName>
        <fullName evidence="2">Uncharacterized protein</fullName>
    </submittedName>
</protein>
<reference evidence="2 3" key="1">
    <citation type="journal article" date="2016" name="Nat. Commun.">
        <title>Thousands of microbial genomes shed light on interconnected biogeochemical processes in an aquifer system.</title>
        <authorList>
            <person name="Anantharaman K."/>
            <person name="Brown C.T."/>
            <person name="Hug L.A."/>
            <person name="Sharon I."/>
            <person name="Castelle C.J."/>
            <person name="Probst A.J."/>
            <person name="Thomas B.C."/>
            <person name="Singh A."/>
            <person name="Wilkins M.J."/>
            <person name="Karaoz U."/>
            <person name="Brodie E.L."/>
            <person name="Williams K.H."/>
            <person name="Hubbard S.S."/>
            <person name="Banfield J.F."/>
        </authorList>
    </citation>
    <scope>NUCLEOTIDE SEQUENCE [LARGE SCALE GENOMIC DNA]</scope>
</reference>
<sequence>MYMETPIEPIMRPIDLSAHEGTTPQASASMDEGKKKLIIITIVIVAGLAAGVGGFFAWRMMGAPTEEIPVTEQMTPEAVTPPVAVPVLEVDDISVIEKELNAFTATDIDKEAKSSLDAINAEL</sequence>
<dbReference type="STRING" id="1802559.A2372_00840"/>
<proteinExistence type="predicted"/>
<comment type="caution">
    <text evidence="2">The sequence shown here is derived from an EMBL/GenBank/DDBJ whole genome shotgun (WGS) entry which is preliminary data.</text>
</comment>
<organism evidence="2 3">
    <name type="scientific">Candidatus Wolfebacteria bacterium RIFOXYB1_FULL_54_12</name>
    <dbReference type="NCBI Taxonomy" id="1802559"/>
    <lineage>
        <taxon>Bacteria</taxon>
        <taxon>Candidatus Wolfeibacteriota</taxon>
    </lineage>
</organism>